<gene>
    <name evidence="2" type="ORF">NTG6680_0113</name>
</gene>
<feature type="transmembrane region" description="Helical" evidence="1">
    <location>
        <begin position="12"/>
        <end position="31"/>
    </location>
</feature>
<organism evidence="2 3">
    <name type="scientific">Candidatus Nitrotoga arctica</name>
    <dbReference type="NCBI Taxonomy" id="453162"/>
    <lineage>
        <taxon>Bacteria</taxon>
        <taxon>Pseudomonadati</taxon>
        <taxon>Pseudomonadota</taxon>
        <taxon>Betaproteobacteria</taxon>
        <taxon>Nitrosomonadales</taxon>
        <taxon>Gallionellaceae</taxon>
        <taxon>Candidatus Nitrotoga</taxon>
    </lineage>
</organism>
<evidence type="ECO:0000313" key="2">
    <source>
        <dbReference type="EMBL" id="CAG9931366.1"/>
    </source>
</evidence>
<accession>A0ABN8AF53</accession>
<dbReference type="EMBL" id="OU912926">
    <property type="protein sequence ID" value="CAG9931366.1"/>
    <property type="molecule type" value="Genomic_DNA"/>
</dbReference>
<sequence length="225" mass="25209">MNQDKHRITGFTLLELLIAMSLLGFILALLFGGMRLGARSWDAGEIRAENSTHLALLQGFLRRELSQVTPFHWKKKADMNLAFIGQPDNVKLVAPIAVRLGTGGLFLISLELVQENDVGQLVMRRAIPEADSIDFTALENAEKIVLADHVAELSFAYFGAETKDAEPQWRDQWGNRDTQQRLPYLIRVRVKFSNGRVWPDLVVAPLIGSDTGCMWDSSTNRCVSE</sequence>
<protein>
    <submittedName>
        <fullName evidence="2">Type II secretion system protein J</fullName>
    </submittedName>
</protein>
<dbReference type="SUPFAM" id="SSF54523">
    <property type="entry name" value="Pili subunits"/>
    <property type="match status" value="1"/>
</dbReference>
<keyword evidence="1" id="KW-0812">Transmembrane</keyword>
<proteinExistence type="predicted"/>
<dbReference type="NCBIfam" id="TIGR02532">
    <property type="entry name" value="IV_pilin_GFxxxE"/>
    <property type="match status" value="1"/>
</dbReference>
<keyword evidence="1" id="KW-1133">Transmembrane helix</keyword>
<dbReference type="RefSeq" id="WP_239795471.1">
    <property type="nucleotide sequence ID" value="NZ_OU912926.1"/>
</dbReference>
<dbReference type="InterPro" id="IPR045584">
    <property type="entry name" value="Pilin-like"/>
</dbReference>
<dbReference type="Pfam" id="PF07963">
    <property type="entry name" value="N_methyl"/>
    <property type="match status" value="1"/>
</dbReference>
<name>A0ABN8AF53_9PROT</name>
<keyword evidence="3" id="KW-1185">Reference proteome</keyword>
<evidence type="ECO:0000256" key="1">
    <source>
        <dbReference type="SAM" id="Phobius"/>
    </source>
</evidence>
<dbReference type="PROSITE" id="PS00409">
    <property type="entry name" value="PROKAR_NTER_METHYL"/>
    <property type="match status" value="1"/>
</dbReference>
<dbReference type="InterPro" id="IPR012902">
    <property type="entry name" value="N_methyl_site"/>
</dbReference>
<reference evidence="2 3" key="1">
    <citation type="submission" date="2021-10" db="EMBL/GenBank/DDBJ databases">
        <authorList>
            <person name="Koch H."/>
        </authorList>
    </citation>
    <scope>NUCLEOTIDE SEQUENCE [LARGE SCALE GENOMIC DNA]</scope>
    <source>
        <strain evidence="2">6680</strain>
    </source>
</reference>
<evidence type="ECO:0000313" key="3">
    <source>
        <dbReference type="Proteomes" id="UP000839052"/>
    </source>
</evidence>
<keyword evidence="1" id="KW-0472">Membrane</keyword>
<dbReference type="Proteomes" id="UP000839052">
    <property type="component" value="Chromosome"/>
</dbReference>